<feature type="region of interest" description="Disordered" evidence="1">
    <location>
        <begin position="68"/>
        <end position="105"/>
    </location>
</feature>
<organism evidence="2 3">
    <name type="scientific">Pleuronectes platessa</name>
    <name type="common">European plaice</name>
    <dbReference type="NCBI Taxonomy" id="8262"/>
    <lineage>
        <taxon>Eukaryota</taxon>
        <taxon>Metazoa</taxon>
        <taxon>Chordata</taxon>
        <taxon>Craniata</taxon>
        <taxon>Vertebrata</taxon>
        <taxon>Euteleostomi</taxon>
        <taxon>Actinopterygii</taxon>
        <taxon>Neopterygii</taxon>
        <taxon>Teleostei</taxon>
        <taxon>Neoteleostei</taxon>
        <taxon>Acanthomorphata</taxon>
        <taxon>Carangaria</taxon>
        <taxon>Pleuronectiformes</taxon>
        <taxon>Pleuronectoidei</taxon>
        <taxon>Pleuronectidae</taxon>
        <taxon>Pleuronectes</taxon>
    </lineage>
</organism>
<dbReference type="AlphaFoldDB" id="A0A9N7UPQ9"/>
<evidence type="ECO:0000256" key="1">
    <source>
        <dbReference type="SAM" id="MobiDB-lite"/>
    </source>
</evidence>
<protein>
    <submittedName>
        <fullName evidence="2">Uncharacterized protein</fullName>
    </submittedName>
</protein>
<sequence length="119" mass="12635">MTSGHRPSPVWPALHRNVVFIGNLGVSPILPPPAPLNGRFQLRKVQSMDPVGTLGNVPQLSAHLGKVGKHCSPPAARSVNCRTARSNKQEPERERAASWSNPGAAGVKDHVGVLSLPIC</sequence>
<gene>
    <name evidence="2" type="ORF">PLEPLA_LOCUS22409</name>
</gene>
<proteinExistence type="predicted"/>
<reference evidence="2" key="1">
    <citation type="submission" date="2020-03" db="EMBL/GenBank/DDBJ databases">
        <authorList>
            <person name="Weist P."/>
        </authorList>
    </citation>
    <scope>NUCLEOTIDE SEQUENCE</scope>
</reference>
<name>A0A9N7UPQ9_PLEPL</name>
<evidence type="ECO:0000313" key="3">
    <source>
        <dbReference type="Proteomes" id="UP001153269"/>
    </source>
</evidence>
<dbReference type="EMBL" id="CADEAL010001657">
    <property type="protein sequence ID" value="CAB1434362.1"/>
    <property type="molecule type" value="Genomic_DNA"/>
</dbReference>
<comment type="caution">
    <text evidence="2">The sequence shown here is derived from an EMBL/GenBank/DDBJ whole genome shotgun (WGS) entry which is preliminary data.</text>
</comment>
<accession>A0A9N7UPQ9</accession>
<feature type="compositionally biased region" description="Basic and acidic residues" evidence="1">
    <location>
        <begin position="87"/>
        <end position="96"/>
    </location>
</feature>
<keyword evidence="3" id="KW-1185">Reference proteome</keyword>
<dbReference type="Proteomes" id="UP001153269">
    <property type="component" value="Unassembled WGS sequence"/>
</dbReference>
<evidence type="ECO:0000313" key="2">
    <source>
        <dbReference type="EMBL" id="CAB1434362.1"/>
    </source>
</evidence>